<feature type="transmembrane region" description="Helical" evidence="4">
    <location>
        <begin position="74"/>
        <end position="93"/>
    </location>
</feature>
<dbReference type="SMART" id="SM00014">
    <property type="entry name" value="acidPPc"/>
    <property type="match status" value="1"/>
</dbReference>
<reference evidence="7" key="1">
    <citation type="submission" date="2003-06" db="EMBL/GenBank/DDBJ databases">
        <title>The complete genome sequence of Haemophilus ducreyi.</title>
        <authorList>
            <person name="Munson R.S. Jr."/>
            <person name="Ray W.C."/>
            <person name="Mahairas G."/>
            <person name="Sabo P."/>
            <person name="Mungur R."/>
            <person name="Johnson L."/>
            <person name="Nguyen D."/>
            <person name="Wang J."/>
            <person name="Forst C."/>
            <person name="Hood L."/>
        </authorList>
    </citation>
    <scope>NUCLEOTIDE SEQUENCE [LARGE SCALE GENOMIC DNA]</scope>
    <source>
        <strain evidence="7">35000HP / ATCC 700724</strain>
    </source>
</reference>
<dbReference type="GO" id="GO:0050380">
    <property type="term" value="F:undecaprenyl-diphosphatase activity"/>
    <property type="evidence" value="ECO:0007669"/>
    <property type="project" value="UniProtKB-EC"/>
</dbReference>
<keyword evidence="7" id="KW-1185">Reference proteome</keyword>
<organism evidence="6 7">
    <name type="scientific">Haemophilus ducreyi (strain 35000HP / ATCC 700724)</name>
    <dbReference type="NCBI Taxonomy" id="233412"/>
    <lineage>
        <taxon>Bacteria</taxon>
        <taxon>Pseudomonadati</taxon>
        <taxon>Pseudomonadota</taxon>
        <taxon>Gammaproteobacteria</taxon>
        <taxon>Pasteurellales</taxon>
        <taxon>Pasteurellaceae</taxon>
        <taxon>Haemophilus</taxon>
    </lineage>
</organism>
<gene>
    <name evidence="6" type="primary">pgpB</name>
    <name evidence="6" type="ordered locus">HD_1199</name>
</gene>
<dbReference type="Gene3D" id="1.20.144.10">
    <property type="entry name" value="Phosphatidic acid phosphatase type 2/haloperoxidase"/>
    <property type="match status" value="1"/>
</dbReference>
<dbReference type="GO" id="GO:0005886">
    <property type="term" value="C:plasma membrane"/>
    <property type="evidence" value="ECO:0007669"/>
    <property type="project" value="TreeGrafter"/>
</dbReference>
<accession>G1UBB4</accession>
<comment type="catalytic activity">
    <reaction evidence="3">
        <text>di-trans,octa-cis-undecaprenyl diphosphate + H2O = di-trans,octa-cis-undecaprenyl phosphate + phosphate + H(+)</text>
        <dbReference type="Rhea" id="RHEA:28094"/>
        <dbReference type="ChEBI" id="CHEBI:15377"/>
        <dbReference type="ChEBI" id="CHEBI:15378"/>
        <dbReference type="ChEBI" id="CHEBI:43474"/>
        <dbReference type="ChEBI" id="CHEBI:58405"/>
        <dbReference type="ChEBI" id="CHEBI:60392"/>
        <dbReference type="EC" id="3.6.1.27"/>
    </reaction>
</comment>
<keyword evidence="4" id="KW-0812">Transmembrane</keyword>
<dbReference type="InterPro" id="IPR000326">
    <property type="entry name" value="PAP2/HPO"/>
</dbReference>
<protein>
    <recommendedName>
        <fullName evidence="1">undecaprenyl-diphosphate phosphatase</fullName>
        <ecNumber evidence="1">3.6.1.27</ecNumber>
    </recommendedName>
    <alternativeName>
        <fullName evidence="2">Undecaprenyl pyrophosphate phosphatase</fullName>
    </alternativeName>
</protein>
<dbReference type="STRING" id="233412.HD_1199"/>
<feature type="transmembrane region" description="Helical" evidence="4">
    <location>
        <begin position="42"/>
        <end position="67"/>
    </location>
</feature>
<dbReference type="PANTHER" id="PTHR14969">
    <property type="entry name" value="SPHINGOSINE-1-PHOSPHATE PHOSPHOHYDROLASE"/>
    <property type="match status" value="1"/>
</dbReference>
<dbReference type="SUPFAM" id="SSF48317">
    <property type="entry name" value="Acid phosphatase/Vanadium-dependent haloperoxidase"/>
    <property type="match status" value="1"/>
</dbReference>
<feature type="domain" description="Phosphatidic acid phosphatase type 2/haloperoxidase" evidence="5">
    <location>
        <begin position="78"/>
        <end position="226"/>
    </location>
</feature>
<dbReference type="Pfam" id="PF01569">
    <property type="entry name" value="PAP2"/>
    <property type="match status" value="1"/>
</dbReference>
<dbReference type="RefSeq" id="WP_010945095.1">
    <property type="nucleotide sequence ID" value="NC_002940.2"/>
</dbReference>
<feature type="transmembrane region" description="Helical" evidence="4">
    <location>
        <begin position="157"/>
        <end position="175"/>
    </location>
</feature>
<dbReference type="Proteomes" id="UP000001022">
    <property type="component" value="Chromosome"/>
</dbReference>
<dbReference type="EC" id="3.6.1.27" evidence="1"/>
<dbReference type="KEGG" id="hdu:HD_1199"/>
<keyword evidence="4" id="KW-0472">Membrane</keyword>
<evidence type="ECO:0000313" key="7">
    <source>
        <dbReference type="Proteomes" id="UP000001022"/>
    </source>
</evidence>
<name>G1UBB4_HAEDU</name>
<evidence type="ECO:0000256" key="2">
    <source>
        <dbReference type="ARBA" id="ARBA00032707"/>
    </source>
</evidence>
<dbReference type="InterPro" id="IPR036938">
    <property type="entry name" value="PAP2/HPO_sf"/>
</dbReference>
<dbReference type="EMBL" id="AE017143">
    <property type="protein sequence ID" value="AAP96046.1"/>
    <property type="molecule type" value="Genomic_DNA"/>
</dbReference>
<proteinExistence type="predicted"/>
<evidence type="ECO:0000256" key="4">
    <source>
        <dbReference type="SAM" id="Phobius"/>
    </source>
</evidence>
<evidence type="ECO:0000256" key="3">
    <source>
        <dbReference type="ARBA" id="ARBA00047594"/>
    </source>
</evidence>
<dbReference type="PANTHER" id="PTHR14969:SF54">
    <property type="entry name" value="PHOSPHATIDYLGLYCEROPHOSPHATASE B"/>
    <property type="match status" value="1"/>
</dbReference>
<feature type="transmembrane region" description="Helical" evidence="4">
    <location>
        <begin position="211"/>
        <end position="233"/>
    </location>
</feature>
<keyword evidence="4" id="KW-1133">Transmembrane helix</keyword>
<evidence type="ECO:0000256" key="1">
    <source>
        <dbReference type="ARBA" id="ARBA00012374"/>
    </source>
</evidence>
<evidence type="ECO:0000313" key="6">
    <source>
        <dbReference type="EMBL" id="AAP96046.1"/>
    </source>
</evidence>
<dbReference type="AlphaFoldDB" id="G1UBB4"/>
<dbReference type="HOGENOM" id="CLU_083863_0_0_6"/>
<sequence>MITVIKRLSFYTFLMLLIPFITWAINWRWIDDQILHADVDHFLYWLTETGSVPYAAITCVILTLWLIALTRRHYSWILIGTLCVISMFGTQLIKTAAKNVFAEPRPYVQQMMGDKVQAFYQLERSERAMIVQQYYQQSKYPLIIKHRMHETGYSFPSGHTIFSVSWLLLFSGLLFGIKNRFASVSQIFIVVWSALMLISRLRLGMHFPIDLLASTLIAWLFHLMLFIWLLPYFKKWRLFTNN</sequence>
<evidence type="ECO:0000259" key="5">
    <source>
        <dbReference type="SMART" id="SM00014"/>
    </source>
</evidence>
<feature type="transmembrane region" description="Helical" evidence="4">
    <location>
        <begin position="12"/>
        <end position="30"/>
    </location>
</feature>
<feature type="transmembrane region" description="Helical" evidence="4">
    <location>
        <begin position="187"/>
        <end position="205"/>
    </location>
</feature>
<dbReference type="eggNOG" id="COG0671">
    <property type="taxonomic scope" value="Bacteria"/>
</dbReference>